<protein>
    <submittedName>
        <fullName evidence="3">ABC transporter oligopeptide binding protein</fullName>
    </submittedName>
</protein>
<dbReference type="Gene3D" id="3.40.190.10">
    <property type="entry name" value="Periplasmic binding protein-like II"/>
    <property type="match status" value="1"/>
</dbReference>
<proteinExistence type="predicted"/>
<dbReference type="GO" id="GO:1904680">
    <property type="term" value="F:peptide transmembrane transporter activity"/>
    <property type="evidence" value="ECO:0007669"/>
    <property type="project" value="TreeGrafter"/>
</dbReference>
<dbReference type="KEGG" id="fal:FRAAL0339"/>
<name>Q0RTT3_FRAAA</name>
<dbReference type="Pfam" id="PF00496">
    <property type="entry name" value="SBP_bac_5"/>
    <property type="match status" value="1"/>
</dbReference>
<dbReference type="Proteomes" id="UP000000657">
    <property type="component" value="Chromosome"/>
</dbReference>
<dbReference type="PROSITE" id="PS51257">
    <property type="entry name" value="PROKAR_LIPOPROTEIN"/>
    <property type="match status" value="1"/>
</dbReference>
<dbReference type="GO" id="GO:0015833">
    <property type="term" value="P:peptide transport"/>
    <property type="evidence" value="ECO:0007669"/>
    <property type="project" value="TreeGrafter"/>
</dbReference>
<evidence type="ECO:0000313" key="3">
    <source>
        <dbReference type="EMBL" id="CAJ59015.1"/>
    </source>
</evidence>
<dbReference type="AlphaFoldDB" id="Q0RTT3"/>
<dbReference type="InterPro" id="IPR030678">
    <property type="entry name" value="Peptide/Ni-bd"/>
</dbReference>
<evidence type="ECO:0000256" key="1">
    <source>
        <dbReference type="SAM" id="SignalP"/>
    </source>
</evidence>
<feature type="domain" description="Solute-binding protein family 5" evidence="2">
    <location>
        <begin position="91"/>
        <end position="458"/>
    </location>
</feature>
<reference evidence="3 4" key="1">
    <citation type="journal article" date="2007" name="Genome Res.">
        <title>Genome characteristics of facultatively symbiotic Frankia sp. strains reflect host range and host plant biogeography.</title>
        <authorList>
            <person name="Normand P."/>
            <person name="Lapierre P."/>
            <person name="Tisa L.S."/>
            <person name="Gogarten J.P."/>
            <person name="Alloisio N."/>
            <person name="Bagnarol E."/>
            <person name="Bassi C.A."/>
            <person name="Berry A.M."/>
            <person name="Bickhart D.M."/>
            <person name="Choisne N."/>
            <person name="Couloux A."/>
            <person name="Cournoyer B."/>
            <person name="Cruveiller S."/>
            <person name="Daubin V."/>
            <person name="Demange N."/>
            <person name="Francino M.P."/>
            <person name="Goltsman E."/>
            <person name="Huang Y."/>
            <person name="Kopp O.R."/>
            <person name="Labarre L."/>
            <person name="Lapidus A."/>
            <person name="Lavire C."/>
            <person name="Marechal J."/>
            <person name="Martinez M."/>
            <person name="Mastronunzio J.E."/>
            <person name="Mullin B.C."/>
            <person name="Niemann J."/>
            <person name="Pujic P."/>
            <person name="Rawnsley T."/>
            <person name="Rouy Z."/>
            <person name="Schenowitz C."/>
            <person name="Sellstedt A."/>
            <person name="Tavares F."/>
            <person name="Tomkins J.P."/>
            <person name="Vallenet D."/>
            <person name="Valverde C."/>
            <person name="Wall L.G."/>
            <person name="Wang Y."/>
            <person name="Medigue C."/>
            <person name="Benson D.R."/>
        </authorList>
    </citation>
    <scope>NUCLEOTIDE SEQUENCE [LARGE SCALE GENOMIC DNA]</scope>
    <source>
        <strain evidence="4">DSM 45986 / CECT 9034 / ACN14a</strain>
    </source>
</reference>
<feature type="chain" id="PRO_5038588395" evidence="1">
    <location>
        <begin position="17"/>
        <end position="554"/>
    </location>
</feature>
<evidence type="ECO:0000313" key="4">
    <source>
        <dbReference type="Proteomes" id="UP000000657"/>
    </source>
</evidence>
<keyword evidence="1" id="KW-0732">Signal</keyword>
<dbReference type="RefSeq" id="WP_011601595.1">
    <property type="nucleotide sequence ID" value="NC_008278.1"/>
</dbReference>
<dbReference type="Gene3D" id="3.10.105.10">
    <property type="entry name" value="Dipeptide-binding Protein, Domain 3"/>
    <property type="match status" value="1"/>
</dbReference>
<dbReference type="GO" id="GO:0042597">
    <property type="term" value="C:periplasmic space"/>
    <property type="evidence" value="ECO:0007669"/>
    <property type="project" value="UniProtKB-ARBA"/>
</dbReference>
<dbReference type="eggNOG" id="COG0747">
    <property type="taxonomic scope" value="Bacteria"/>
</dbReference>
<dbReference type="CDD" id="cd08492">
    <property type="entry name" value="PBP2_NikA_DppA_OppA_like_15"/>
    <property type="match status" value="1"/>
</dbReference>
<dbReference type="InterPro" id="IPR000914">
    <property type="entry name" value="SBP_5_dom"/>
</dbReference>
<dbReference type="HOGENOM" id="CLU_017028_7_3_11"/>
<dbReference type="PANTHER" id="PTHR30290">
    <property type="entry name" value="PERIPLASMIC BINDING COMPONENT OF ABC TRANSPORTER"/>
    <property type="match status" value="1"/>
</dbReference>
<dbReference type="PIRSF" id="PIRSF002741">
    <property type="entry name" value="MppA"/>
    <property type="match status" value="1"/>
</dbReference>
<dbReference type="SUPFAM" id="SSF53850">
    <property type="entry name" value="Periplasmic binding protein-like II"/>
    <property type="match status" value="1"/>
</dbReference>
<organism evidence="3 4">
    <name type="scientific">Frankia alni (strain DSM 45986 / CECT 9034 / ACN14a)</name>
    <dbReference type="NCBI Taxonomy" id="326424"/>
    <lineage>
        <taxon>Bacteria</taxon>
        <taxon>Bacillati</taxon>
        <taxon>Actinomycetota</taxon>
        <taxon>Actinomycetes</taxon>
        <taxon>Frankiales</taxon>
        <taxon>Frankiaceae</taxon>
        <taxon>Frankia</taxon>
    </lineage>
</organism>
<dbReference type="STRING" id="326424.FRAAL0339"/>
<accession>Q0RTT3</accession>
<keyword evidence="4" id="KW-1185">Reference proteome</keyword>
<dbReference type="EMBL" id="CT573213">
    <property type="protein sequence ID" value="CAJ59015.1"/>
    <property type="molecule type" value="Genomic_DNA"/>
</dbReference>
<evidence type="ECO:0000259" key="2">
    <source>
        <dbReference type="Pfam" id="PF00496"/>
    </source>
</evidence>
<dbReference type="InterPro" id="IPR039424">
    <property type="entry name" value="SBP_5"/>
</dbReference>
<dbReference type="OrthoDB" id="9046151at2"/>
<dbReference type="GO" id="GO:0043190">
    <property type="term" value="C:ATP-binding cassette (ABC) transporter complex"/>
    <property type="evidence" value="ECO:0007669"/>
    <property type="project" value="InterPro"/>
</dbReference>
<feature type="signal peptide" evidence="1">
    <location>
        <begin position="1"/>
        <end position="16"/>
    </location>
</feature>
<sequence>MRLARPVHLLFAAATAATLVLTSCGSDSGSGSDAGGSGAGSGKPKAGGSLTYALDVEPTCFDLQVNQQGITGDIERGVVDSLVTVDAKGVFHPWLATSWEVASDLKTYTFKLREGVTFTDGTPFDAAAVKANFDRIVDKKTKSQYAATLLGPYTGTDVVDAHTVKVNFSKPFAPFLQGASTPNLGFYSTRSLSHGPDALCAGGSAIVGTGPFVFTSYTKGQSVVLTKNPKYNWAPQQAAHTGAAYLDKVTFRFLTEDTVRVGAVTSGQVDVATSIPPSDTRTVEADKGLQIRKVEDAGGAYNVYLNTAHGPLDDVRVRRAIQLGANVDQAVKTVYFGQYARAWSPLTPATPSYDKTLTNAIAFDPTAAGKLLDEAGWTGRDGQGYRTKDGKRLTVNWPWNPPHTREQREVVAQAIQADLKKIGVEVTRPALDIGAYVSLALNGNYDLYDFSWTRFEPDILRGFFNSASLPATGGQNAANLKDPQVDTWTDAGAATLDRAKRDDLYGKVQHRVVVDDAVVLPIYIPTKLVAIATDVSGLTVDPNGKPLLFDTWRS</sequence>
<gene>
    <name evidence="3" type="ordered locus">FRAAL0339</name>
</gene>